<feature type="non-terminal residue" evidence="3">
    <location>
        <position position="144"/>
    </location>
</feature>
<organism evidence="3 4">
    <name type="scientific">Daphnia pulex</name>
    <name type="common">Water flea</name>
    <dbReference type="NCBI Taxonomy" id="6669"/>
    <lineage>
        <taxon>Eukaryota</taxon>
        <taxon>Metazoa</taxon>
        <taxon>Ecdysozoa</taxon>
        <taxon>Arthropoda</taxon>
        <taxon>Crustacea</taxon>
        <taxon>Branchiopoda</taxon>
        <taxon>Diplostraca</taxon>
        <taxon>Cladocera</taxon>
        <taxon>Anomopoda</taxon>
        <taxon>Daphniidae</taxon>
        <taxon>Daphnia</taxon>
    </lineage>
</organism>
<dbReference type="OMA" id="FSIWMED"/>
<dbReference type="SMART" id="SM01419">
    <property type="entry name" value="Thiol-ester_cl"/>
    <property type="match status" value="1"/>
</dbReference>
<dbReference type="InterPro" id="IPR050473">
    <property type="entry name" value="A2M/Complement_sys"/>
</dbReference>
<dbReference type="InterPro" id="IPR011626">
    <property type="entry name" value="Alpha-macroglobulin_TED"/>
</dbReference>
<evidence type="ECO:0000259" key="2">
    <source>
        <dbReference type="Pfam" id="PF07678"/>
    </source>
</evidence>
<gene>
    <name evidence="3" type="ORF">DAPPUDRAFT_61510</name>
</gene>
<dbReference type="KEGG" id="dpx:DAPPUDRAFT_61510"/>
<dbReference type="InterPro" id="IPR047565">
    <property type="entry name" value="Alpha-macroglob_thiol-ester_cl"/>
</dbReference>
<dbReference type="AlphaFoldDB" id="E9HDC6"/>
<dbReference type="GO" id="GO:0005615">
    <property type="term" value="C:extracellular space"/>
    <property type="evidence" value="ECO:0007669"/>
    <property type="project" value="InterPro"/>
</dbReference>
<dbReference type="PANTHER" id="PTHR11412">
    <property type="entry name" value="MACROGLOBULIN / COMPLEMENT"/>
    <property type="match status" value="1"/>
</dbReference>
<dbReference type="InterPro" id="IPR008930">
    <property type="entry name" value="Terpenoid_cyclase/PrenylTrfase"/>
</dbReference>
<dbReference type="STRING" id="6669.E9HDC6"/>
<sequence length="144" mass="16448">LSGLVRLPMGCGEQNMILFTPNIYVTKYLEATNQLEPSFKTKAVNFMKSGYQRELTYRHDDGSYSAFGKSDENGSLWLTAFVVKSFAASRRYIHIDDNELQTSVHWLQSKQLENGCFPVIGTVLHRDLKVPSLFPPYSKQETDF</sequence>
<dbReference type="PROSITE" id="PS00477">
    <property type="entry name" value="ALPHA_2_MACROGLOBULIN"/>
    <property type="match status" value="1"/>
</dbReference>
<keyword evidence="1" id="KW-1015">Disulfide bond</keyword>
<dbReference type="SUPFAM" id="SSF48239">
    <property type="entry name" value="Terpenoid cyclases/Protein prenyltransferases"/>
    <property type="match status" value="1"/>
</dbReference>
<dbReference type="Proteomes" id="UP000000305">
    <property type="component" value="Unassembled WGS sequence"/>
</dbReference>
<reference evidence="3 4" key="1">
    <citation type="journal article" date="2011" name="Science">
        <title>The ecoresponsive genome of Daphnia pulex.</title>
        <authorList>
            <person name="Colbourne J.K."/>
            <person name="Pfrender M.E."/>
            <person name="Gilbert D."/>
            <person name="Thomas W.K."/>
            <person name="Tucker A."/>
            <person name="Oakley T.H."/>
            <person name="Tokishita S."/>
            <person name="Aerts A."/>
            <person name="Arnold G.J."/>
            <person name="Basu M.K."/>
            <person name="Bauer D.J."/>
            <person name="Caceres C.E."/>
            <person name="Carmel L."/>
            <person name="Casola C."/>
            <person name="Choi J.H."/>
            <person name="Detter J.C."/>
            <person name="Dong Q."/>
            <person name="Dusheyko S."/>
            <person name="Eads B.D."/>
            <person name="Frohlich T."/>
            <person name="Geiler-Samerotte K.A."/>
            <person name="Gerlach D."/>
            <person name="Hatcher P."/>
            <person name="Jogdeo S."/>
            <person name="Krijgsveld J."/>
            <person name="Kriventseva E.V."/>
            <person name="Kultz D."/>
            <person name="Laforsch C."/>
            <person name="Lindquist E."/>
            <person name="Lopez J."/>
            <person name="Manak J.R."/>
            <person name="Muller J."/>
            <person name="Pangilinan J."/>
            <person name="Patwardhan R.P."/>
            <person name="Pitluck S."/>
            <person name="Pritham E.J."/>
            <person name="Rechtsteiner A."/>
            <person name="Rho M."/>
            <person name="Rogozin I.B."/>
            <person name="Sakarya O."/>
            <person name="Salamov A."/>
            <person name="Schaack S."/>
            <person name="Shapiro H."/>
            <person name="Shiga Y."/>
            <person name="Skalitzky C."/>
            <person name="Smith Z."/>
            <person name="Souvorov A."/>
            <person name="Sung W."/>
            <person name="Tang Z."/>
            <person name="Tsuchiya D."/>
            <person name="Tu H."/>
            <person name="Vos H."/>
            <person name="Wang M."/>
            <person name="Wolf Y.I."/>
            <person name="Yamagata H."/>
            <person name="Yamada T."/>
            <person name="Ye Y."/>
            <person name="Shaw J.R."/>
            <person name="Andrews J."/>
            <person name="Crease T.J."/>
            <person name="Tang H."/>
            <person name="Lucas S.M."/>
            <person name="Robertson H.M."/>
            <person name="Bork P."/>
            <person name="Koonin E.V."/>
            <person name="Zdobnov E.M."/>
            <person name="Grigoriev I.V."/>
            <person name="Lynch M."/>
            <person name="Boore J.L."/>
        </authorList>
    </citation>
    <scope>NUCLEOTIDE SEQUENCE [LARGE SCALE GENOMIC DNA]</scope>
</reference>
<evidence type="ECO:0000313" key="4">
    <source>
        <dbReference type="Proteomes" id="UP000000305"/>
    </source>
</evidence>
<keyword evidence="4" id="KW-1185">Reference proteome</keyword>
<evidence type="ECO:0000313" key="3">
    <source>
        <dbReference type="EMBL" id="EFX70270.1"/>
    </source>
</evidence>
<dbReference type="HOGENOM" id="CLU_1798388_0_0_1"/>
<dbReference type="InterPro" id="IPR019742">
    <property type="entry name" value="MacrogloblnA2_CS"/>
</dbReference>
<dbReference type="InParanoid" id="E9HDC6"/>
<dbReference type="Pfam" id="PF07678">
    <property type="entry name" value="TED_complement"/>
    <property type="match status" value="1"/>
</dbReference>
<evidence type="ECO:0000256" key="1">
    <source>
        <dbReference type="ARBA" id="ARBA00023157"/>
    </source>
</evidence>
<protein>
    <recommendedName>
        <fullName evidence="2">Alpha-macroglobulin-like TED domain-containing protein</fullName>
    </recommendedName>
</protein>
<dbReference type="eggNOG" id="KOG1366">
    <property type="taxonomic scope" value="Eukaryota"/>
</dbReference>
<dbReference type="PANTHER" id="PTHR11412:SF171">
    <property type="entry name" value="PREGNANCY ZONE PROTEIN-LIKE PROTEIN"/>
    <property type="match status" value="1"/>
</dbReference>
<feature type="domain" description="Alpha-macroglobulin-like TED" evidence="2">
    <location>
        <begin position="2"/>
        <end position="129"/>
    </location>
</feature>
<dbReference type="OrthoDB" id="6348147at2759"/>
<proteinExistence type="predicted"/>
<name>E9HDC6_DAPPU</name>
<accession>E9HDC6</accession>
<dbReference type="Gene3D" id="1.50.10.20">
    <property type="match status" value="1"/>
</dbReference>
<dbReference type="EMBL" id="GL732623">
    <property type="protein sequence ID" value="EFX70270.1"/>
    <property type="molecule type" value="Genomic_DNA"/>
</dbReference>